<dbReference type="AlphaFoldDB" id="A0A382AZE4"/>
<evidence type="ECO:0000256" key="5">
    <source>
        <dbReference type="ARBA" id="ARBA00023002"/>
    </source>
</evidence>
<comment type="similarity">
    <text evidence="2">Belongs to the zinc-containing alcohol dehydrogenase family.</text>
</comment>
<feature type="non-terminal residue" evidence="8">
    <location>
        <position position="319"/>
    </location>
</feature>
<dbReference type="PANTHER" id="PTHR43350">
    <property type="entry name" value="NAD-DEPENDENT ALCOHOL DEHYDROGENASE"/>
    <property type="match status" value="1"/>
</dbReference>
<feature type="domain" description="Alcohol dehydrogenase-like N-terminal" evidence="7">
    <location>
        <begin position="26"/>
        <end position="95"/>
    </location>
</feature>
<keyword evidence="5" id="KW-0560">Oxidoreductase</keyword>
<dbReference type="InterPro" id="IPR013149">
    <property type="entry name" value="ADH-like_C"/>
</dbReference>
<dbReference type="SUPFAM" id="SSF51735">
    <property type="entry name" value="NAD(P)-binding Rossmann-fold domains"/>
    <property type="match status" value="1"/>
</dbReference>
<sequence>VKRLVIAGPRQAVFEEVEMPVCAADGVVVKAKVTAISAGTEVRVYRAIAVDEAGGFMHETVPFELPIENGYSMVGEVVEVGAKVEGLAVGQRVFAPVPHKEYAAVATTDIIRLPEAIPDEEAAMLSIIEVAHQGLRQGDPPVGGNIAVVGQGMVGLAALAFAEAYGMRTAVLDTDSIRLGIAREMGALLAVSPTEEDANAQIIDLFEDGADVTCEASSNWAGVRTAMEVTRTDGTVVIIARHTENPHFNPVGHPFLGKRLNIVTTYAYPDDYHRWCKRRSFALTLELLARRRLHIAPMMTHEFAWHELPEVYKRLHEGD</sequence>
<gene>
    <name evidence="8" type="ORF">METZ01_LOCUS159692</name>
</gene>
<evidence type="ECO:0000313" key="8">
    <source>
        <dbReference type="EMBL" id="SVB06838.1"/>
    </source>
</evidence>
<dbReference type="Gene3D" id="3.90.180.10">
    <property type="entry name" value="Medium-chain alcohol dehydrogenases, catalytic domain"/>
    <property type="match status" value="2"/>
</dbReference>
<keyword evidence="3" id="KW-0479">Metal-binding</keyword>
<dbReference type="InterPro" id="IPR013154">
    <property type="entry name" value="ADH-like_N"/>
</dbReference>
<proteinExistence type="inferred from homology"/>
<dbReference type="SUPFAM" id="SSF50129">
    <property type="entry name" value="GroES-like"/>
    <property type="match status" value="1"/>
</dbReference>
<dbReference type="Pfam" id="PF08240">
    <property type="entry name" value="ADH_N"/>
    <property type="match status" value="1"/>
</dbReference>
<organism evidence="8">
    <name type="scientific">marine metagenome</name>
    <dbReference type="NCBI Taxonomy" id="408172"/>
    <lineage>
        <taxon>unclassified sequences</taxon>
        <taxon>metagenomes</taxon>
        <taxon>ecological metagenomes</taxon>
    </lineage>
</organism>
<name>A0A382AZE4_9ZZZZ</name>
<keyword evidence="4" id="KW-0862">Zinc</keyword>
<dbReference type="Pfam" id="PF00107">
    <property type="entry name" value="ADH_zinc_N"/>
    <property type="match status" value="1"/>
</dbReference>
<protein>
    <recommendedName>
        <fullName evidence="9">Enoyl reductase (ER) domain-containing protein</fullName>
    </recommendedName>
</protein>
<dbReference type="Gene3D" id="3.40.50.720">
    <property type="entry name" value="NAD(P)-binding Rossmann-like Domain"/>
    <property type="match status" value="1"/>
</dbReference>
<dbReference type="InterPro" id="IPR036291">
    <property type="entry name" value="NAD(P)-bd_dom_sf"/>
</dbReference>
<evidence type="ECO:0008006" key="9">
    <source>
        <dbReference type="Google" id="ProtNLM"/>
    </source>
</evidence>
<dbReference type="CDD" id="cd08255">
    <property type="entry name" value="2-desacetyl-2-hydroxyethyl_bacteriochlorophyllide_like"/>
    <property type="match status" value="1"/>
</dbReference>
<dbReference type="GO" id="GO:0016491">
    <property type="term" value="F:oxidoreductase activity"/>
    <property type="evidence" value="ECO:0007669"/>
    <property type="project" value="UniProtKB-KW"/>
</dbReference>
<evidence type="ECO:0000256" key="2">
    <source>
        <dbReference type="ARBA" id="ARBA00008072"/>
    </source>
</evidence>
<dbReference type="InterPro" id="IPR011032">
    <property type="entry name" value="GroES-like_sf"/>
</dbReference>
<reference evidence="8" key="1">
    <citation type="submission" date="2018-05" db="EMBL/GenBank/DDBJ databases">
        <authorList>
            <person name="Lanie J.A."/>
            <person name="Ng W.-L."/>
            <person name="Kazmierczak K.M."/>
            <person name="Andrzejewski T.M."/>
            <person name="Davidsen T.M."/>
            <person name="Wayne K.J."/>
            <person name="Tettelin H."/>
            <person name="Glass J.I."/>
            <person name="Rusch D."/>
            <person name="Podicherti R."/>
            <person name="Tsui H.-C.T."/>
            <person name="Winkler M.E."/>
        </authorList>
    </citation>
    <scope>NUCLEOTIDE SEQUENCE</scope>
</reference>
<feature type="domain" description="Alcohol dehydrogenase-like C-terminal" evidence="6">
    <location>
        <begin position="154"/>
        <end position="269"/>
    </location>
</feature>
<dbReference type="GO" id="GO:0046872">
    <property type="term" value="F:metal ion binding"/>
    <property type="evidence" value="ECO:0007669"/>
    <property type="project" value="UniProtKB-KW"/>
</dbReference>
<dbReference type="PANTHER" id="PTHR43350:SF19">
    <property type="entry name" value="D-GULOSIDE 3-DEHYDROGENASE"/>
    <property type="match status" value="1"/>
</dbReference>
<feature type="non-terminal residue" evidence="8">
    <location>
        <position position="1"/>
    </location>
</feature>
<evidence type="ECO:0000259" key="6">
    <source>
        <dbReference type="Pfam" id="PF00107"/>
    </source>
</evidence>
<evidence type="ECO:0000256" key="3">
    <source>
        <dbReference type="ARBA" id="ARBA00022723"/>
    </source>
</evidence>
<evidence type="ECO:0000256" key="1">
    <source>
        <dbReference type="ARBA" id="ARBA00001947"/>
    </source>
</evidence>
<evidence type="ECO:0000256" key="4">
    <source>
        <dbReference type="ARBA" id="ARBA00022833"/>
    </source>
</evidence>
<accession>A0A382AZE4</accession>
<evidence type="ECO:0000259" key="7">
    <source>
        <dbReference type="Pfam" id="PF08240"/>
    </source>
</evidence>
<comment type="cofactor">
    <cofactor evidence="1">
        <name>Zn(2+)</name>
        <dbReference type="ChEBI" id="CHEBI:29105"/>
    </cofactor>
</comment>
<dbReference type="EMBL" id="UINC01027498">
    <property type="protein sequence ID" value="SVB06838.1"/>
    <property type="molecule type" value="Genomic_DNA"/>
</dbReference>